<proteinExistence type="predicted"/>
<evidence type="ECO:0000313" key="2">
    <source>
        <dbReference type="Proteomes" id="UP001060085"/>
    </source>
</evidence>
<keyword evidence="2" id="KW-1185">Reference proteome</keyword>
<reference evidence="2" key="1">
    <citation type="journal article" date="2023" name="Nat. Plants">
        <title>Single-cell RNA sequencing provides a high-resolution roadmap for understanding the multicellular compartmentation of specialized metabolism.</title>
        <authorList>
            <person name="Sun S."/>
            <person name="Shen X."/>
            <person name="Li Y."/>
            <person name="Li Y."/>
            <person name="Wang S."/>
            <person name="Li R."/>
            <person name="Zhang H."/>
            <person name="Shen G."/>
            <person name="Guo B."/>
            <person name="Wei J."/>
            <person name="Xu J."/>
            <person name="St-Pierre B."/>
            <person name="Chen S."/>
            <person name="Sun C."/>
        </authorList>
    </citation>
    <scope>NUCLEOTIDE SEQUENCE [LARGE SCALE GENOMIC DNA]</scope>
</reference>
<dbReference type="EMBL" id="CM044706">
    <property type="protein sequence ID" value="KAI5656228.1"/>
    <property type="molecule type" value="Genomic_DNA"/>
</dbReference>
<organism evidence="1 2">
    <name type="scientific">Catharanthus roseus</name>
    <name type="common">Madagascar periwinkle</name>
    <name type="synonym">Vinca rosea</name>
    <dbReference type="NCBI Taxonomy" id="4058"/>
    <lineage>
        <taxon>Eukaryota</taxon>
        <taxon>Viridiplantae</taxon>
        <taxon>Streptophyta</taxon>
        <taxon>Embryophyta</taxon>
        <taxon>Tracheophyta</taxon>
        <taxon>Spermatophyta</taxon>
        <taxon>Magnoliopsida</taxon>
        <taxon>eudicotyledons</taxon>
        <taxon>Gunneridae</taxon>
        <taxon>Pentapetalae</taxon>
        <taxon>asterids</taxon>
        <taxon>lamiids</taxon>
        <taxon>Gentianales</taxon>
        <taxon>Apocynaceae</taxon>
        <taxon>Rauvolfioideae</taxon>
        <taxon>Vinceae</taxon>
        <taxon>Catharanthinae</taxon>
        <taxon>Catharanthus</taxon>
    </lineage>
</organism>
<comment type="caution">
    <text evidence="1">The sequence shown here is derived from an EMBL/GenBank/DDBJ whole genome shotgun (WGS) entry which is preliminary data.</text>
</comment>
<name>A0ACC0A9Y0_CATRO</name>
<dbReference type="Proteomes" id="UP001060085">
    <property type="component" value="Linkage Group LG06"/>
</dbReference>
<accession>A0ACC0A9Y0</accession>
<sequence>MLRLSCRTSRRWMRFTLRRSSFCSSSNRGNNNPSSSNNVTENSVRNNLMNSQNVSPSSPPPILHPHSRPHFQPNRTPLIALSATLVSAIIASYVLIHNDDAEKDPRTIRIYEDLETAIEKTNASYRKILHRMKQTGAAASVLWKSLRSVMSSANHEVRTGFELRVAALLADIAAASHSRRAAIVGAGGGAVVDWLLETAATASGENLGTQAEAARALAFLIADPNVCEVVFGRPHAVPNLLRFIFSAHPRKNQKRRSSFDISDSLKGRSMLVAAILDVVTSHCESADKASFKPLLPKNAEMRDIAAAIEVIEEGGIHWDESPEGEDNDKDGTGIKGIGIKILEGTTVLGLSRTKWLMEMEHSDVSEIKTDKNIPQNISLSKANEISLAQERLSSTVVPGLWDDLHSEHVAVPFAAWALANWAIASEVNRSHIQELDRDGQAVMTALVAPERSVKWHGSLVARLLLEDRNLPLNESVSDWGSSLLSTAYQASKTQDIPLAQVALSAFLVSIERSADAREVVMEKGLPLMRETAKHTVKHKSIQESLAKALELLSRGELHMSLEESQKWSAILLPWVFSKHSSDTIRASAISILSRILEDYGPSSVPISQGWLTMLLTDVLRSRKSTLNKGSIQPGNDKVKTQIDQSNIVSATQIANQLASAVVNLAGKQLGVVTDSEDTFPLADLLSLEPFAGPFKNLKKDKAPKADAADSALAALKGIKALAEVCSEDSFCQQKLADYGVLCLLRRLLLEDDYEQLAAIEAYDASRALEAQERVSSDPGESSVAKNNDSSSLRVPPTAHIRRHAARLLTILSILPKVQKVIVADETWCRWLEECANGKIPGCNDLKIQSYARATLLNVVCNSQAIRDSIDKDTPGGNLSHANKSTRHYADMIYLINPERSHWKCLDEVTPNSADKSSTLSDDSAVSENGTSSGDGKDDNSLTSTSRSASCHLDVPPFDVVFVHGLRGGPFKSWRLSEDKYSTKSGLVEKIDEEAGKQGTFWPGEWLPADFPDARVFSLRYKTNLTQWSGASLPLQEVSSMLLEKLTAAGIGDRPVVFVTHSMGGLVVKQMLYQAKAENKDNFVKNTIGVVFYSCPHFGSKLADMPWRMGLVFRPAPTIGELRSGSPRLVELNNFIRKLHDKGMLEVLSFCETKVTPIVEGYGGWAFRMEIVPMESAYPGFGQLVVLESTDHVNSCKPVSRTDPSYKETLDLLHKLKSRYA</sequence>
<evidence type="ECO:0000313" key="1">
    <source>
        <dbReference type="EMBL" id="KAI5656228.1"/>
    </source>
</evidence>
<protein>
    <submittedName>
        <fullName evidence="1">Uncharacterized protein</fullName>
    </submittedName>
</protein>
<gene>
    <name evidence="1" type="ORF">M9H77_25021</name>
</gene>